<dbReference type="KEGG" id="lak:106171938"/>
<dbReference type="GO" id="GO:0006508">
    <property type="term" value="P:proteolysis"/>
    <property type="evidence" value="ECO:0007669"/>
    <property type="project" value="UniProtKB-KW"/>
</dbReference>
<evidence type="ECO:0000259" key="5">
    <source>
        <dbReference type="PROSITE" id="PS50208"/>
    </source>
</evidence>
<dbReference type="PANTHER" id="PTHR47901:SF8">
    <property type="entry name" value="CASPASE-3"/>
    <property type="match status" value="1"/>
</dbReference>
<evidence type="ECO:0000256" key="2">
    <source>
        <dbReference type="ARBA" id="ARBA00022670"/>
    </source>
</evidence>
<accession>A0A1S3JDG1</accession>
<dbReference type="STRING" id="7574.A0A1S3JDG1"/>
<dbReference type="PROSITE" id="PS01121">
    <property type="entry name" value="CASPASE_HIS"/>
    <property type="match status" value="1"/>
</dbReference>
<dbReference type="SMART" id="SM00115">
    <property type="entry name" value="CASc"/>
    <property type="match status" value="1"/>
</dbReference>
<dbReference type="InterPro" id="IPR015917">
    <property type="entry name" value="Pept_C14A"/>
</dbReference>
<dbReference type="OrthoDB" id="6116485at2759"/>
<evidence type="ECO:0000256" key="4">
    <source>
        <dbReference type="ARBA" id="ARBA00022801"/>
    </source>
</evidence>
<dbReference type="InterPro" id="IPR011600">
    <property type="entry name" value="Pept_C14_caspase"/>
</dbReference>
<dbReference type="InterPro" id="IPR002398">
    <property type="entry name" value="Pept_C14"/>
</dbReference>
<dbReference type="Proteomes" id="UP000085678">
    <property type="component" value="Unplaced"/>
</dbReference>
<feature type="domain" description="Caspase family p20" evidence="5">
    <location>
        <begin position="205"/>
        <end position="307"/>
    </location>
</feature>
<proteinExistence type="inferred from homology"/>
<dbReference type="InterPro" id="IPR016129">
    <property type="entry name" value="Caspase_his_AS"/>
</dbReference>
<evidence type="ECO:0000256" key="3">
    <source>
        <dbReference type="ARBA" id="ARBA00022703"/>
    </source>
</evidence>
<name>A0A1S3JDG1_LINAN</name>
<gene>
    <name evidence="7" type="primary">LOC106171938</name>
</gene>
<dbReference type="Gene3D" id="3.40.50.1460">
    <property type="match status" value="1"/>
</dbReference>
<protein>
    <submittedName>
        <fullName evidence="7">Uncharacterized protein LOC106171938</fullName>
    </submittedName>
</protein>
<dbReference type="AlphaFoldDB" id="A0A1S3JDG1"/>
<evidence type="ECO:0000256" key="1">
    <source>
        <dbReference type="ARBA" id="ARBA00010134"/>
    </source>
</evidence>
<dbReference type="GO" id="GO:0006915">
    <property type="term" value="P:apoptotic process"/>
    <property type="evidence" value="ECO:0007669"/>
    <property type="project" value="UniProtKB-KW"/>
</dbReference>
<keyword evidence="6" id="KW-1185">Reference proteome</keyword>
<organism evidence="6 7">
    <name type="scientific">Lingula anatina</name>
    <name type="common">Brachiopod</name>
    <name type="synonym">Lingula unguis</name>
    <dbReference type="NCBI Taxonomy" id="7574"/>
    <lineage>
        <taxon>Eukaryota</taxon>
        <taxon>Metazoa</taxon>
        <taxon>Spiralia</taxon>
        <taxon>Lophotrochozoa</taxon>
        <taxon>Brachiopoda</taxon>
        <taxon>Linguliformea</taxon>
        <taxon>Lingulata</taxon>
        <taxon>Lingulida</taxon>
        <taxon>Linguloidea</taxon>
        <taxon>Lingulidae</taxon>
        <taxon>Lingula</taxon>
    </lineage>
</organism>
<dbReference type="RefSeq" id="XP_013407924.1">
    <property type="nucleotide sequence ID" value="XM_013552470.1"/>
</dbReference>
<dbReference type="InterPro" id="IPR001309">
    <property type="entry name" value="Pept_C14_p20"/>
</dbReference>
<dbReference type="Pfam" id="PF00656">
    <property type="entry name" value="Peptidase_C14"/>
    <property type="match status" value="1"/>
</dbReference>
<dbReference type="PRINTS" id="PR00376">
    <property type="entry name" value="IL1BCENZYME"/>
</dbReference>
<keyword evidence="2" id="KW-0645">Protease</keyword>
<evidence type="ECO:0000313" key="7">
    <source>
        <dbReference type="RefSeq" id="XP_013407924.1"/>
    </source>
</evidence>
<dbReference type="InterPro" id="IPR029030">
    <property type="entry name" value="Caspase-like_dom_sf"/>
</dbReference>
<dbReference type="SUPFAM" id="SSF52129">
    <property type="entry name" value="Caspase-like"/>
    <property type="match status" value="1"/>
</dbReference>
<comment type="similarity">
    <text evidence="1">Belongs to the peptidase C14A family.</text>
</comment>
<dbReference type="GeneID" id="106171938"/>
<dbReference type="PROSITE" id="PS50208">
    <property type="entry name" value="CASPASE_P20"/>
    <property type="match status" value="1"/>
</dbReference>
<keyword evidence="4" id="KW-0378">Hydrolase</keyword>
<dbReference type="GO" id="GO:0004197">
    <property type="term" value="F:cysteine-type endopeptidase activity"/>
    <property type="evidence" value="ECO:0007669"/>
    <property type="project" value="InterPro"/>
</dbReference>
<reference evidence="7" key="1">
    <citation type="submission" date="2025-08" db="UniProtKB">
        <authorList>
            <consortium name="RefSeq"/>
        </authorList>
    </citation>
    <scope>IDENTIFICATION</scope>
    <source>
        <tissue evidence="7">Gonads</tissue>
    </source>
</reference>
<sequence>MYTCRTDVYGDKQRQHMGRGCTCLTGNVTNPARVGRCLHVHDDGTCNWILIELKETFLKTGQYDIQTVPFSDESPTQGRLAIRTASDKVSFGNAGETYGSDWFQVIPSEGPGFTKSDSGSIVWAETTSAVTAHLSGVIGYHSRQSPVVKSQTALVSGLSQFLLKEGKEIAQQYVLIPRPKPAAPINPPYYTGRCQGDEYKNDSEPRGRAIIINNERFFVDRLPRRHGTQADVDALRGLLSKLHYDVEVIKNLETNEIKEEIERESQREDHNRFDSFILFLLSHGSRGAVYGTDGDRLPYDMIKKHFE</sequence>
<dbReference type="PANTHER" id="PTHR47901">
    <property type="entry name" value="CASPASE RECRUITMENT DOMAIN-CONTAINING PROTEIN 18"/>
    <property type="match status" value="1"/>
</dbReference>
<keyword evidence="3" id="KW-0053">Apoptosis</keyword>
<evidence type="ECO:0000313" key="6">
    <source>
        <dbReference type="Proteomes" id="UP000085678"/>
    </source>
</evidence>
<dbReference type="InParanoid" id="A0A1S3JDG1"/>